<reference evidence="5" key="1">
    <citation type="journal article" date="2023" name="Mol. Biol. Evol.">
        <title>Third-Generation Sequencing Reveals the Adaptive Role of the Epigenome in Three Deep-Sea Polychaetes.</title>
        <authorList>
            <person name="Perez M."/>
            <person name="Aroh O."/>
            <person name="Sun Y."/>
            <person name="Lan Y."/>
            <person name="Juniper S.K."/>
            <person name="Young C.R."/>
            <person name="Angers B."/>
            <person name="Qian P.Y."/>
        </authorList>
    </citation>
    <scope>NUCLEOTIDE SEQUENCE</scope>
    <source>
        <strain evidence="5">P08H-3</strain>
    </source>
</reference>
<comment type="caution">
    <text evidence="5">The sequence shown here is derived from an EMBL/GenBank/DDBJ whole genome shotgun (WGS) entry which is preliminary data.</text>
</comment>
<evidence type="ECO:0000256" key="1">
    <source>
        <dbReference type="ARBA" id="ARBA00006328"/>
    </source>
</evidence>
<dbReference type="Gene3D" id="3.40.50.720">
    <property type="entry name" value="NAD(P)-binding Rossmann-like Domain"/>
    <property type="match status" value="1"/>
</dbReference>
<evidence type="ECO:0000313" key="6">
    <source>
        <dbReference type="Proteomes" id="UP001208570"/>
    </source>
</evidence>
<proteinExistence type="inferred from homology"/>
<feature type="non-terminal residue" evidence="5">
    <location>
        <position position="1"/>
    </location>
</feature>
<evidence type="ECO:0000256" key="3">
    <source>
        <dbReference type="ARBA" id="ARBA00040296"/>
    </source>
</evidence>
<accession>A0AAD9IV07</accession>
<dbReference type="AlphaFoldDB" id="A0AAD9IV07"/>
<dbReference type="EMBL" id="JAODUP010001168">
    <property type="protein sequence ID" value="KAK2141081.1"/>
    <property type="molecule type" value="Genomic_DNA"/>
</dbReference>
<dbReference type="InterPro" id="IPR036291">
    <property type="entry name" value="NAD(P)-bd_dom_sf"/>
</dbReference>
<comment type="similarity">
    <text evidence="1">Belongs to the NmrA-type oxidoreductase family.</text>
</comment>
<evidence type="ECO:0000256" key="2">
    <source>
        <dbReference type="ARBA" id="ARBA00022857"/>
    </source>
</evidence>
<dbReference type="Proteomes" id="UP001208570">
    <property type="component" value="Unassembled WGS sequence"/>
</dbReference>
<protein>
    <recommendedName>
        <fullName evidence="3">NmrA-like family domain-containing protein 1</fullName>
    </recommendedName>
</protein>
<evidence type="ECO:0000313" key="5">
    <source>
        <dbReference type="EMBL" id="KAK2141081.1"/>
    </source>
</evidence>
<organism evidence="5 6">
    <name type="scientific">Paralvinella palmiformis</name>
    <dbReference type="NCBI Taxonomy" id="53620"/>
    <lineage>
        <taxon>Eukaryota</taxon>
        <taxon>Metazoa</taxon>
        <taxon>Spiralia</taxon>
        <taxon>Lophotrochozoa</taxon>
        <taxon>Annelida</taxon>
        <taxon>Polychaeta</taxon>
        <taxon>Sedentaria</taxon>
        <taxon>Canalipalpata</taxon>
        <taxon>Terebellida</taxon>
        <taxon>Terebelliformia</taxon>
        <taxon>Alvinellidae</taxon>
        <taxon>Paralvinella</taxon>
    </lineage>
</organism>
<dbReference type="PANTHER" id="PTHR42748:SF7">
    <property type="entry name" value="NMRA LIKE REDOX SENSOR 1-RELATED"/>
    <property type="match status" value="1"/>
</dbReference>
<feature type="domain" description="NmrA-like" evidence="4">
    <location>
        <begin position="34"/>
        <end position="104"/>
    </location>
</feature>
<dbReference type="Pfam" id="PF05368">
    <property type="entry name" value="NmrA"/>
    <property type="match status" value="1"/>
</dbReference>
<dbReference type="PANTHER" id="PTHR42748">
    <property type="entry name" value="NITROGEN METABOLITE REPRESSION PROTEIN NMRA FAMILY MEMBER"/>
    <property type="match status" value="1"/>
</dbReference>
<gene>
    <name evidence="5" type="ORF">LSH36_1168g00050</name>
</gene>
<dbReference type="InterPro" id="IPR008030">
    <property type="entry name" value="NmrA-like"/>
</dbReference>
<dbReference type="InterPro" id="IPR051164">
    <property type="entry name" value="NmrA-like_oxidored"/>
</dbReference>
<dbReference type="SUPFAM" id="SSF51735">
    <property type="entry name" value="NAD(P)-binding Rossmann-fold domains"/>
    <property type="match status" value="1"/>
</dbReference>
<evidence type="ECO:0000259" key="4">
    <source>
        <dbReference type="Pfam" id="PF05368"/>
    </source>
</evidence>
<sequence length="135" mass="13952">KTPSPGLLGGIASLLDLVNNSNMGSGSSKPKKTRIVIVFGATGSQGGSVISSLRTDSGLTVKAVTKYPESDKAKELSESGIEIITADQDDVDSLKLAINGAYGVGLEDVKDGAQSEPVEAKHQISSYMKTIGRLS</sequence>
<name>A0AAD9IV07_9ANNE</name>
<dbReference type="GO" id="GO:0005634">
    <property type="term" value="C:nucleus"/>
    <property type="evidence" value="ECO:0007669"/>
    <property type="project" value="TreeGrafter"/>
</dbReference>
<keyword evidence="2" id="KW-0521">NADP</keyword>
<keyword evidence="6" id="KW-1185">Reference proteome</keyword>